<proteinExistence type="predicted"/>
<protein>
    <submittedName>
        <fullName evidence="2">Uncharacterized protein</fullName>
    </submittedName>
</protein>
<evidence type="ECO:0000313" key="2">
    <source>
        <dbReference type="EMBL" id="GAX18362.1"/>
    </source>
</evidence>
<comment type="caution">
    <text evidence="2">The sequence shown here is derived from an EMBL/GenBank/DDBJ whole genome shotgun (WGS) entry which is preliminary data.</text>
</comment>
<sequence length="139" mass="15605">MASTIWSFLKIFGPRAARTSTAPNSRAVISLWRRFFELQNKQEEETLEEIVRALEAENFDGDSTNPPIRSSSAVAAREEFLADYYRGIMAQRQPPVPVAATPNTGSNISRPLESPFTTMSPSLLVPRQHDSSDYIYLPQ</sequence>
<organism evidence="2 3">
    <name type="scientific">Fistulifera solaris</name>
    <name type="common">Oleaginous diatom</name>
    <dbReference type="NCBI Taxonomy" id="1519565"/>
    <lineage>
        <taxon>Eukaryota</taxon>
        <taxon>Sar</taxon>
        <taxon>Stramenopiles</taxon>
        <taxon>Ochrophyta</taxon>
        <taxon>Bacillariophyta</taxon>
        <taxon>Bacillariophyceae</taxon>
        <taxon>Bacillariophycidae</taxon>
        <taxon>Naviculales</taxon>
        <taxon>Naviculaceae</taxon>
        <taxon>Fistulifera</taxon>
    </lineage>
</organism>
<dbReference type="Proteomes" id="UP000198406">
    <property type="component" value="Unassembled WGS sequence"/>
</dbReference>
<gene>
    <name evidence="2" type="ORF">FisN_23Hu256</name>
</gene>
<evidence type="ECO:0000313" key="3">
    <source>
        <dbReference type="Proteomes" id="UP000198406"/>
    </source>
</evidence>
<accession>A0A1Z5JWY3</accession>
<reference evidence="2 3" key="1">
    <citation type="journal article" date="2015" name="Plant Cell">
        <title>Oil accumulation by the oleaginous diatom Fistulifera solaris as revealed by the genome and transcriptome.</title>
        <authorList>
            <person name="Tanaka T."/>
            <person name="Maeda Y."/>
            <person name="Veluchamy A."/>
            <person name="Tanaka M."/>
            <person name="Abida H."/>
            <person name="Marechal E."/>
            <person name="Bowler C."/>
            <person name="Muto M."/>
            <person name="Sunaga Y."/>
            <person name="Tanaka M."/>
            <person name="Yoshino T."/>
            <person name="Taniguchi T."/>
            <person name="Fukuda Y."/>
            <person name="Nemoto M."/>
            <person name="Matsumoto M."/>
            <person name="Wong P.S."/>
            <person name="Aburatani S."/>
            <person name="Fujibuchi W."/>
        </authorList>
    </citation>
    <scope>NUCLEOTIDE SEQUENCE [LARGE SCALE GENOMIC DNA]</scope>
    <source>
        <strain evidence="2 3">JPCC DA0580</strain>
    </source>
</reference>
<dbReference type="AlphaFoldDB" id="A0A1Z5JWY3"/>
<keyword evidence="3" id="KW-1185">Reference proteome</keyword>
<dbReference type="InParanoid" id="A0A1Z5JWY3"/>
<dbReference type="EMBL" id="BDSP01000127">
    <property type="protein sequence ID" value="GAX18362.1"/>
    <property type="molecule type" value="Genomic_DNA"/>
</dbReference>
<feature type="region of interest" description="Disordered" evidence="1">
    <location>
        <begin position="95"/>
        <end position="123"/>
    </location>
</feature>
<evidence type="ECO:0000256" key="1">
    <source>
        <dbReference type="SAM" id="MobiDB-lite"/>
    </source>
</evidence>
<feature type="compositionally biased region" description="Polar residues" evidence="1">
    <location>
        <begin position="101"/>
        <end position="121"/>
    </location>
</feature>
<name>A0A1Z5JWY3_FISSO</name>